<gene>
    <name evidence="3" type="ORF">EHS24_008827</name>
</gene>
<feature type="transmembrane region" description="Helical" evidence="1">
    <location>
        <begin position="112"/>
        <end position="136"/>
    </location>
</feature>
<feature type="domain" description="DUF6534" evidence="2">
    <location>
        <begin position="228"/>
        <end position="312"/>
    </location>
</feature>
<dbReference type="EMBL" id="RSCE01000008">
    <property type="protein sequence ID" value="RSH80254.1"/>
    <property type="molecule type" value="Genomic_DNA"/>
</dbReference>
<dbReference type="Proteomes" id="UP000279236">
    <property type="component" value="Unassembled WGS sequence"/>
</dbReference>
<dbReference type="OrthoDB" id="2583436at2759"/>
<reference evidence="3 4" key="1">
    <citation type="submission" date="2018-11" db="EMBL/GenBank/DDBJ databases">
        <title>Genome sequence of Apiotrichum porosum DSM 27194.</title>
        <authorList>
            <person name="Aliyu H."/>
            <person name="Gorte O."/>
            <person name="Ochsenreither K."/>
        </authorList>
    </citation>
    <scope>NUCLEOTIDE SEQUENCE [LARGE SCALE GENOMIC DNA]</scope>
    <source>
        <strain evidence="3 4">DSM 27194</strain>
    </source>
</reference>
<dbReference type="InterPro" id="IPR045339">
    <property type="entry name" value="DUF6534"/>
</dbReference>
<accession>A0A427XNC5</accession>
<proteinExistence type="predicted"/>
<evidence type="ECO:0000313" key="4">
    <source>
        <dbReference type="Proteomes" id="UP000279236"/>
    </source>
</evidence>
<organism evidence="3 4">
    <name type="scientific">Apiotrichum porosum</name>
    <dbReference type="NCBI Taxonomy" id="105984"/>
    <lineage>
        <taxon>Eukaryota</taxon>
        <taxon>Fungi</taxon>
        <taxon>Dikarya</taxon>
        <taxon>Basidiomycota</taxon>
        <taxon>Agaricomycotina</taxon>
        <taxon>Tremellomycetes</taxon>
        <taxon>Trichosporonales</taxon>
        <taxon>Trichosporonaceae</taxon>
        <taxon>Apiotrichum</taxon>
    </lineage>
</organism>
<comment type="caution">
    <text evidence="3">The sequence shown here is derived from an EMBL/GenBank/DDBJ whole genome shotgun (WGS) entry which is preliminary data.</text>
</comment>
<feature type="transmembrane region" description="Helical" evidence="1">
    <location>
        <begin position="271"/>
        <end position="296"/>
    </location>
</feature>
<feature type="transmembrane region" description="Helical" evidence="1">
    <location>
        <begin position="148"/>
        <end position="170"/>
    </location>
</feature>
<evidence type="ECO:0000259" key="2">
    <source>
        <dbReference type="Pfam" id="PF20152"/>
    </source>
</evidence>
<keyword evidence="1" id="KW-0472">Membrane</keyword>
<dbReference type="PANTHER" id="PTHR40465">
    <property type="entry name" value="CHROMOSOME 1, WHOLE GENOME SHOTGUN SEQUENCE"/>
    <property type="match status" value="1"/>
</dbReference>
<keyword evidence="4" id="KW-1185">Reference proteome</keyword>
<keyword evidence="1" id="KW-1133">Transmembrane helix</keyword>
<dbReference type="RefSeq" id="XP_028475201.1">
    <property type="nucleotide sequence ID" value="XM_028624129.1"/>
</dbReference>
<protein>
    <recommendedName>
        <fullName evidence="2">DUF6534 domain-containing protein</fullName>
    </recommendedName>
</protein>
<dbReference type="GeneID" id="39593370"/>
<evidence type="ECO:0000313" key="3">
    <source>
        <dbReference type="EMBL" id="RSH80254.1"/>
    </source>
</evidence>
<name>A0A427XNC5_9TREE</name>
<evidence type="ECO:0000256" key="1">
    <source>
        <dbReference type="SAM" id="Phobius"/>
    </source>
</evidence>
<sequence length="430" mass="48501">MSFTAEQLQAMVAEVMVMYPELATMNWTTVPGTNYSYPISTPWWSFEEFVSWIYFVHPIGVQQHKTGGPGQAFIPLMMGVLIDGLLLGVLWGQAYWWWNNSRHNERPIIKSAVIGLVVFSTAVWLVAVVWICYLFGFNYGKYVPFTEHRWYASFPFLNSIIVCIVQIFYAERAYKMMGKKKIVIGLVIVPLMVACVGGTGILLFSNITNEIQGPIYMNFMWCWIAGMLASDIVVTAIVLWTLFKNRSDFQQTDNLVLRLIRISCESQLPPTLLSLAFLITYAAIGVNFFLIFFGILEPQFYSIGMLYVLNSRTLIRRDINHPTHTNSRGGGGGGGAMAYTLKKQTGSRTQDGGPSGIHVQTDTYVEMHHFQPHHVNNVLKPKIRDEYGVKQIDEEASFERSDDEDATVNISEVGLTQPVAYGDKPYSGAF</sequence>
<feature type="transmembrane region" description="Helical" evidence="1">
    <location>
        <begin position="216"/>
        <end position="243"/>
    </location>
</feature>
<keyword evidence="1" id="KW-0812">Transmembrane</keyword>
<dbReference type="Pfam" id="PF20152">
    <property type="entry name" value="DUF6534"/>
    <property type="match status" value="1"/>
</dbReference>
<feature type="transmembrane region" description="Helical" evidence="1">
    <location>
        <begin position="72"/>
        <end position="91"/>
    </location>
</feature>
<dbReference type="AlphaFoldDB" id="A0A427XNC5"/>
<feature type="transmembrane region" description="Helical" evidence="1">
    <location>
        <begin position="182"/>
        <end position="204"/>
    </location>
</feature>
<dbReference type="PANTHER" id="PTHR40465:SF1">
    <property type="entry name" value="DUF6534 DOMAIN-CONTAINING PROTEIN"/>
    <property type="match status" value="1"/>
</dbReference>